<dbReference type="AlphaFoldDB" id="A0AAV7TXY2"/>
<dbReference type="PANTHER" id="PTHR31158">
    <property type="entry name" value="DUAL OXIDASE 2"/>
    <property type="match status" value="1"/>
</dbReference>
<reference evidence="8" key="1">
    <citation type="journal article" date="2022" name="bioRxiv">
        <title>Sequencing and chromosome-scale assembly of the giantPleurodeles waltlgenome.</title>
        <authorList>
            <person name="Brown T."/>
            <person name="Elewa A."/>
            <person name="Iarovenko S."/>
            <person name="Subramanian E."/>
            <person name="Araus A.J."/>
            <person name="Petzold A."/>
            <person name="Susuki M."/>
            <person name="Suzuki K.-i.T."/>
            <person name="Hayashi T."/>
            <person name="Toyoda A."/>
            <person name="Oliveira C."/>
            <person name="Osipova E."/>
            <person name="Leigh N.D."/>
            <person name="Simon A."/>
            <person name="Yun M.H."/>
        </authorList>
    </citation>
    <scope>NUCLEOTIDE SEQUENCE</scope>
    <source>
        <strain evidence="8">20211129_DDA</strain>
        <tissue evidence="8">Liver</tissue>
    </source>
</reference>
<feature type="transmembrane region" description="Helical" evidence="7">
    <location>
        <begin position="34"/>
        <end position="54"/>
    </location>
</feature>
<name>A0AAV7TXY2_PLEWA</name>
<comment type="subcellular location">
    <subcellularLocation>
        <location evidence="1">Membrane</location>
        <topology evidence="1">Multi-pass membrane protein</topology>
    </subcellularLocation>
</comment>
<feature type="non-terminal residue" evidence="8">
    <location>
        <position position="1"/>
    </location>
</feature>
<gene>
    <name evidence="8" type="ORF">NDU88_006312</name>
</gene>
<evidence type="ECO:0000256" key="7">
    <source>
        <dbReference type="SAM" id="Phobius"/>
    </source>
</evidence>
<evidence type="ECO:0000256" key="1">
    <source>
        <dbReference type="ARBA" id="ARBA00004141"/>
    </source>
</evidence>
<dbReference type="Pfam" id="PF10204">
    <property type="entry name" value="DuoxA"/>
    <property type="match status" value="1"/>
</dbReference>
<comment type="similarity">
    <text evidence="2">Belongs to the DUOXA family.</text>
</comment>
<evidence type="ECO:0000256" key="4">
    <source>
        <dbReference type="ARBA" id="ARBA00022989"/>
    </source>
</evidence>
<evidence type="ECO:0000313" key="8">
    <source>
        <dbReference type="EMBL" id="KAJ1181101.1"/>
    </source>
</evidence>
<keyword evidence="3 7" id="KW-0812">Transmembrane</keyword>
<keyword evidence="5 7" id="KW-0472">Membrane</keyword>
<dbReference type="InterPro" id="IPR018469">
    <property type="entry name" value="Dual_oxidase_maturation_fac"/>
</dbReference>
<dbReference type="Proteomes" id="UP001066276">
    <property type="component" value="Chromosome 3_2"/>
</dbReference>
<dbReference type="PANTHER" id="PTHR31158:SF12">
    <property type="entry name" value="DUAL OXIDASE MATURATION FACTOR 1"/>
    <property type="match status" value="1"/>
</dbReference>
<evidence type="ECO:0000256" key="5">
    <source>
        <dbReference type="ARBA" id="ARBA00023136"/>
    </source>
</evidence>
<dbReference type="GO" id="GO:0005789">
    <property type="term" value="C:endoplasmic reticulum membrane"/>
    <property type="evidence" value="ECO:0007669"/>
    <property type="project" value="InterPro"/>
</dbReference>
<keyword evidence="9" id="KW-1185">Reference proteome</keyword>
<proteinExistence type="inferred from homology"/>
<evidence type="ECO:0000256" key="3">
    <source>
        <dbReference type="ARBA" id="ARBA00022692"/>
    </source>
</evidence>
<dbReference type="EMBL" id="JANPWB010000006">
    <property type="protein sequence ID" value="KAJ1181101.1"/>
    <property type="molecule type" value="Genomic_DNA"/>
</dbReference>
<accession>A0AAV7TXY2</accession>
<sequence length="58" mass="6451">VSSAFKSCRMFWGDGIFPFYPQKRTAFIFDTTSLQIIIAFLSAACTFIVILPGIRGKA</sequence>
<protein>
    <submittedName>
        <fullName evidence="8">Uncharacterized protein</fullName>
    </submittedName>
</protein>
<comment type="caution">
    <text evidence="8">The sequence shown here is derived from an EMBL/GenBank/DDBJ whole genome shotgun (WGS) entry which is preliminary data.</text>
</comment>
<evidence type="ECO:0000256" key="2">
    <source>
        <dbReference type="ARBA" id="ARBA00009816"/>
    </source>
</evidence>
<evidence type="ECO:0000313" key="9">
    <source>
        <dbReference type="Proteomes" id="UP001066276"/>
    </source>
</evidence>
<keyword evidence="6" id="KW-0325">Glycoprotein</keyword>
<dbReference type="GO" id="GO:0015031">
    <property type="term" value="P:protein transport"/>
    <property type="evidence" value="ECO:0007669"/>
    <property type="project" value="InterPro"/>
</dbReference>
<evidence type="ECO:0000256" key="6">
    <source>
        <dbReference type="ARBA" id="ARBA00023180"/>
    </source>
</evidence>
<keyword evidence="4 7" id="KW-1133">Transmembrane helix</keyword>
<organism evidence="8 9">
    <name type="scientific">Pleurodeles waltl</name>
    <name type="common">Iberian ribbed newt</name>
    <dbReference type="NCBI Taxonomy" id="8319"/>
    <lineage>
        <taxon>Eukaryota</taxon>
        <taxon>Metazoa</taxon>
        <taxon>Chordata</taxon>
        <taxon>Craniata</taxon>
        <taxon>Vertebrata</taxon>
        <taxon>Euteleostomi</taxon>
        <taxon>Amphibia</taxon>
        <taxon>Batrachia</taxon>
        <taxon>Caudata</taxon>
        <taxon>Salamandroidea</taxon>
        <taxon>Salamandridae</taxon>
        <taxon>Pleurodelinae</taxon>
        <taxon>Pleurodeles</taxon>
    </lineage>
</organism>
<feature type="non-terminal residue" evidence="8">
    <location>
        <position position="58"/>
    </location>
</feature>